<reference evidence="9 10" key="1">
    <citation type="submission" date="2020-08" db="EMBL/GenBank/DDBJ databases">
        <authorList>
            <person name="Hejnol A."/>
        </authorList>
    </citation>
    <scope>NUCLEOTIDE SEQUENCE [LARGE SCALE GENOMIC DNA]</scope>
</reference>
<accession>A0A7I8VFE0</accession>
<dbReference type="OrthoDB" id="244158at2759"/>
<comment type="caution">
    <text evidence="9">The sequence shown here is derived from an EMBL/GenBank/DDBJ whole genome shotgun (WGS) entry which is preliminary data.</text>
</comment>
<keyword evidence="10" id="KW-1185">Reference proteome</keyword>
<evidence type="ECO:0000256" key="6">
    <source>
        <dbReference type="ARBA" id="ARBA00022927"/>
    </source>
</evidence>
<proteinExistence type="inferred from homology"/>
<evidence type="ECO:0000256" key="8">
    <source>
        <dbReference type="SAM" id="MobiDB-lite"/>
    </source>
</evidence>
<organism evidence="9 10">
    <name type="scientific">Dimorphilus gyrociliatus</name>
    <dbReference type="NCBI Taxonomy" id="2664684"/>
    <lineage>
        <taxon>Eukaryota</taxon>
        <taxon>Metazoa</taxon>
        <taxon>Spiralia</taxon>
        <taxon>Lophotrochozoa</taxon>
        <taxon>Annelida</taxon>
        <taxon>Polychaeta</taxon>
        <taxon>Polychaeta incertae sedis</taxon>
        <taxon>Dinophilidae</taxon>
        <taxon>Dimorphilus</taxon>
    </lineage>
</organism>
<evidence type="ECO:0000256" key="5">
    <source>
        <dbReference type="ARBA" id="ARBA00022490"/>
    </source>
</evidence>
<keyword evidence="7" id="KW-0539">Nucleus</keyword>
<evidence type="ECO:0000256" key="2">
    <source>
        <dbReference type="ARBA" id="ARBA00004496"/>
    </source>
</evidence>
<evidence type="ECO:0000313" key="10">
    <source>
        <dbReference type="Proteomes" id="UP000549394"/>
    </source>
</evidence>
<protein>
    <submittedName>
        <fullName evidence="9">Uncharacterized protein</fullName>
    </submittedName>
</protein>
<evidence type="ECO:0000313" key="9">
    <source>
        <dbReference type="EMBL" id="CAD5114108.1"/>
    </source>
</evidence>
<dbReference type="PANTHER" id="PTHR12596">
    <property type="entry name" value="EXPORTIN 4,7-RELATED"/>
    <property type="match status" value="1"/>
</dbReference>
<dbReference type="EMBL" id="CAJFCJ010000005">
    <property type="protein sequence ID" value="CAD5114108.1"/>
    <property type="molecule type" value="Genomic_DNA"/>
</dbReference>
<keyword evidence="5" id="KW-0963">Cytoplasm</keyword>
<evidence type="ECO:0000256" key="3">
    <source>
        <dbReference type="ARBA" id="ARBA00009466"/>
    </source>
</evidence>
<dbReference type="GO" id="GO:0005643">
    <property type="term" value="C:nuclear pore"/>
    <property type="evidence" value="ECO:0007669"/>
    <property type="project" value="TreeGrafter"/>
</dbReference>
<gene>
    <name evidence="9" type="ORF">DGYR_LOCUS2996</name>
</gene>
<evidence type="ECO:0000256" key="1">
    <source>
        <dbReference type="ARBA" id="ARBA00004123"/>
    </source>
</evidence>
<dbReference type="GO" id="GO:0005737">
    <property type="term" value="C:cytoplasm"/>
    <property type="evidence" value="ECO:0007669"/>
    <property type="project" value="UniProtKB-SubCell"/>
</dbReference>
<dbReference type="InterPro" id="IPR044189">
    <property type="entry name" value="XPO4/7-like"/>
</dbReference>
<dbReference type="GO" id="GO:0006611">
    <property type="term" value="P:protein export from nucleus"/>
    <property type="evidence" value="ECO:0007669"/>
    <property type="project" value="TreeGrafter"/>
</dbReference>
<dbReference type="PANTHER" id="PTHR12596:SF2">
    <property type="entry name" value="EXPORTIN-7 ISOFORM X1"/>
    <property type="match status" value="1"/>
</dbReference>
<evidence type="ECO:0000256" key="7">
    <source>
        <dbReference type="ARBA" id="ARBA00023242"/>
    </source>
</evidence>
<dbReference type="GO" id="GO:0005049">
    <property type="term" value="F:nuclear export signal receptor activity"/>
    <property type="evidence" value="ECO:0007669"/>
    <property type="project" value="InterPro"/>
</dbReference>
<keyword evidence="4" id="KW-0813">Transport</keyword>
<keyword evidence="6" id="KW-0653">Protein transport</keyword>
<comment type="subcellular location">
    <subcellularLocation>
        <location evidence="2">Cytoplasm</location>
    </subcellularLocation>
    <subcellularLocation>
        <location evidence="1">Nucleus</location>
    </subcellularLocation>
</comment>
<feature type="region of interest" description="Disordered" evidence="8">
    <location>
        <begin position="96"/>
        <end position="118"/>
    </location>
</feature>
<evidence type="ECO:0000256" key="4">
    <source>
        <dbReference type="ARBA" id="ARBA00022448"/>
    </source>
</evidence>
<comment type="similarity">
    <text evidence="3">Belongs to the exportin family.</text>
</comment>
<sequence length="118" mass="13731">MLSTVLHMVMYEECRNQWSMSRPLLVLVLLQPECWTNLRTQMEQQQPESKRVSMSRCFDNLMEGIERNLLVKNRDRFTQNLSVFRRDVTEVLRGGANRPAVRENEANGAPGEALDMMS</sequence>
<dbReference type="Proteomes" id="UP000549394">
    <property type="component" value="Unassembled WGS sequence"/>
</dbReference>
<dbReference type="AlphaFoldDB" id="A0A7I8VFE0"/>
<name>A0A7I8VFE0_9ANNE</name>